<keyword evidence="2" id="KW-1133">Transmembrane helix</keyword>
<evidence type="ECO:0000313" key="4">
    <source>
        <dbReference type="Proteomes" id="UP000069940"/>
    </source>
</evidence>
<evidence type="ECO:0000256" key="2">
    <source>
        <dbReference type="SAM" id="Phobius"/>
    </source>
</evidence>
<evidence type="ECO:0000256" key="1">
    <source>
        <dbReference type="SAM" id="MobiDB-lite"/>
    </source>
</evidence>
<evidence type="ECO:0000313" key="3">
    <source>
        <dbReference type="EnsemblMetazoa" id="AALFPA23_022529.P33437"/>
    </source>
</evidence>
<name>A0ABM1ZXG3_AEDAL</name>
<dbReference type="Proteomes" id="UP000069940">
    <property type="component" value="Unassembled WGS sequence"/>
</dbReference>
<dbReference type="GeneID" id="134287531"/>
<proteinExistence type="predicted"/>
<protein>
    <submittedName>
        <fullName evidence="3">Uncharacterized protein</fullName>
    </submittedName>
</protein>
<feature type="transmembrane region" description="Helical" evidence="2">
    <location>
        <begin position="439"/>
        <end position="459"/>
    </location>
</feature>
<keyword evidence="2" id="KW-0472">Membrane</keyword>
<dbReference type="RefSeq" id="XP_062705420.1">
    <property type="nucleotide sequence ID" value="XM_062849436.1"/>
</dbReference>
<dbReference type="EnsemblMetazoa" id="AALFPA23_022529.R33436">
    <property type="protein sequence ID" value="AALFPA23_022529.P33436"/>
    <property type="gene ID" value="AALFPA23_022529"/>
</dbReference>
<keyword evidence="2" id="KW-0812">Transmembrane</keyword>
<dbReference type="EnsemblMetazoa" id="AALFPA23_022529.R33437">
    <property type="protein sequence ID" value="AALFPA23_022529.P33437"/>
    <property type="gene ID" value="AALFPA23_022529"/>
</dbReference>
<keyword evidence="4" id="KW-1185">Reference proteome</keyword>
<organism evidence="3 4">
    <name type="scientific">Aedes albopictus</name>
    <name type="common">Asian tiger mosquito</name>
    <name type="synonym">Stegomyia albopicta</name>
    <dbReference type="NCBI Taxonomy" id="7160"/>
    <lineage>
        <taxon>Eukaryota</taxon>
        <taxon>Metazoa</taxon>
        <taxon>Ecdysozoa</taxon>
        <taxon>Arthropoda</taxon>
        <taxon>Hexapoda</taxon>
        <taxon>Insecta</taxon>
        <taxon>Pterygota</taxon>
        <taxon>Neoptera</taxon>
        <taxon>Endopterygota</taxon>
        <taxon>Diptera</taxon>
        <taxon>Nematocera</taxon>
        <taxon>Culicoidea</taxon>
        <taxon>Culicidae</taxon>
        <taxon>Culicinae</taxon>
        <taxon>Aedini</taxon>
        <taxon>Aedes</taxon>
        <taxon>Stegomyia</taxon>
    </lineage>
</organism>
<sequence>MSTCSSFARIALRLSQIDEERAIQQREWALQKRAFELEKLELQMKYSLLQQRLSKRRNPSSHDKSAAKRQQIAVSCETEHSSEGKPSPDGSADINSFEEHNLLVNSTDRSRPSRLYGTQQQINGAFAYTMPIPNPEDVIVGKPIGLNEDCPMLSDPATIKEKNEIFSSQPSPNQLLATKLRSVRVRSISLVSSHVECSLSRHEHTLAQHLPHISSISPPSSVPLDMPDPAPPPAQPHLFVMKLRSSDCLLLNLQIMGSAFVNNTIARVYSTIDNIGEQRQCFGEAKQLSILDVGNCETIIIDRNSGQKLVNGNLVIVSKPFCLSSTCLVREQTDRFPKFARTTWMNNKRYSWKVSWEVLDTTTLCAAEVVNEGSAASSNMRKKESMNACTNAFSMYMYSSRVFPETSNKCELHFYAGVWYIESSMKVTSRTKQQGYTKVFFYTVFFYTVFFYTAFFTRFRELTRFFFTRIRELTRFFQLSRAKCLERNFYYKEEM</sequence>
<dbReference type="RefSeq" id="XP_062705421.1">
    <property type="nucleotide sequence ID" value="XM_062849437.1"/>
</dbReference>
<reference evidence="3" key="2">
    <citation type="submission" date="2025-05" db="UniProtKB">
        <authorList>
            <consortium name="EnsemblMetazoa"/>
        </authorList>
    </citation>
    <scope>IDENTIFICATION</scope>
    <source>
        <strain evidence="3">Foshan</strain>
    </source>
</reference>
<dbReference type="EnsemblMetazoa" id="AALFPA23_022529.R33435">
    <property type="protein sequence ID" value="AALFPA23_022529.P33435"/>
    <property type="gene ID" value="AALFPA23_022529"/>
</dbReference>
<dbReference type="RefSeq" id="XP_062705422.1">
    <property type="nucleotide sequence ID" value="XM_062849438.1"/>
</dbReference>
<feature type="region of interest" description="Disordered" evidence="1">
    <location>
        <begin position="52"/>
        <end position="95"/>
    </location>
</feature>
<accession>A0ABM1ZXG3</accession>
<reference evidence="4" key="1">
    <citation type="journal article" date="2015" name="Proc. Natl. Acad. Sci. U.S.A.">
        <title>Genome sequence of the Asian Tiger mosquito, Aedes albopictus, reveals insights into its biology, genetics, and evolution.</title>
        <authorList>
            <person name="Chen X.G."/>
            <person name="Jiang X."/>
            <person name="Gu J."/>
            <person name="Xu M."/>
            <person name="Wu Y."/>
            <person name="Deng Y."/>
            <person name="Zhang C."/>
            <person name="Bonizzoni M."/>
            <person name="Dermauw W."/>
            <person name="Vontas J."/>
            <person name="Armbruster P."/>
            <person name="Huang X."/>
            <person name="Yang Y."/>
            <person name="Zhang H."/>
            <person name="He W."/>
            <person name="Peng H."/>
            <person name="Liu Y."/>
            <person name="Wu K."/>
            <person name="Chen J."/>
            <person name="Lirakis M."/>
            <person name="Topalis P."/>
            <person name="Van Leeuwen T."/>
            <person name="Hall A.B."/>
            <person name="Jiang X."/>
            <person name="Thorpe C."/>
            <person name="Mueller R.L."/>
            <person name="Sun C."/>
            <person name="Waterhouse R.M."/>
            <person name="Yan G."/>
            <person name="Tu Z.J."/>
            <person name="Fang X."/>
            <person name="James A.A."/>
        </authorList>
    </citation>
    <scope>NUCLEOTIDE SEQUENCE [LARGE SCALE GENOMIC DNA]</scope>
    <source>
        <strain evidence="4">Foshan</strain>
    </source>
</reference>